<keyword evidence="2" id="KW-1185">Reference proteome</keyword>
<sequence length="70" mass="8484">MRYNLSKTWTPFFQWKRLLSSKKDYSNPNQSGTMQSLYLHSVCLSIPLKVIHFEHLQQHNISFRIRNCER</sequence>
<dbReference type="Gramene" id="PGSC0003DMT400061007">
    <property type="protein sequence ID" value="PGSC0003DMT400061007"/>
    <property type="gene ID" value="PGSC0003DMG400023736"/>
</dbReference>
<proteinExistence type="predicted"/>
<dbReference type="AlphaFoldDB" id="M1C6W0"/>
<evidence type="ECO:0000313" key="1">
    <source>
        <dbReference type="EnsemblPlants" id="PGSC0003DMT400061007"/>
    </source>
</evidence>
<dbReference type="Proteomes" id="UP000011115">
    <property type="component" value="Unassembled WGS sequence"/>
</dbReference>
<dbReference type="HOGENOM" id="CLU_2762766_0_0_1"/>
<evidence type="ECO:0000313" key="2">
    <source>
        <dbReference type="Proteomes" id="UP000011115"/>
    </source>
</evidence>
<name>M1C6W0_SOLTU</name>
<reference evidence="2" key="1">
    <citation type="journal article" date="2011" name="Nature">
        <title>Genome sequence and analysis of the tuber crop potato.</title>
        <authorList>
            <consortium name="The Potato Genome Sequencing Consortium"/>
        </authorList>
    </citation>
    <scope>NUCLEOTIDE SEQUENCE [LARGE SCALE GENOMIC DNA]</scope>
    <source>
        <strain evidence="2">cv. DM1-3 516 R44</strain>
    </source>
</reference>
<reference evidence="1" key="2">
    <citation type="submission" date="2015-06" db="UniProtKB">
        <authorList>
            <consortium name="EnsemblPlants"/>
        </authorList>
    </citation>
    <scope>IDENTIFICATION</scope>
    <source>
        <strain evidence="1">DM1-3 516 R44</strain>
    </source>
</reference>
<protein>
    <submittedName>
        <fullName evidence="1">Uncharacterized protein</fullName>
    </submittedName>
</protein>
<dbReference type="PaxDb" id="4113-PGSC0003DMT400061007"/>
<dbReference type="InParanoid" id="M1C6W0"/>
<organism evidence="1 2">
    <name type="scientific">Solanum tuberosum</name>
    <name type="common">Potato</name>
    <dbReference type="NCBI Taxonomy" id="4113"/>
    <lineage>
        <taxon>Eukaryota</taxon>
        <taxon>Viridiplantae</taxon>
        <taxon>Streptophyta</taxon>
        <taxon>Embryophyta</taxon>
        <taxon>Tracheophyta</taxon>
        <taxon>Spermatophyta</taxon>
        <taxon>Magnoliopsida</taxon>
        <taxon>eudicotyledons</taxon>
        <taxon>Gunneridae</taxon>
        <taxon>Pentapetalae</taxon>
        <taxon>asterids</taxon>
        <taxon>lamiids</taxon>
        <taxon>Solanales</taxon>
        <taxon>Solanaceae</taxon>
        <taxon>Solanoideae</taxon>
        <taxon>Solaneae</taxon>
        <taxon>Solanum</taxon>
    </lineage>
</organism>
<dbReference type="EnsemblPlants" id="PGSC0003DMT400061007">
    <property type="protein sequence ID" value="PGSC0003DMT400061007"/>
    <property type="gene ID" value="PGSC0003DMG400023736"/>
</dbReference>
<accession>M1C6W0</accession>